<name>A0A2P2PXS0_RHIMU</name>
<proteinExistence type="predicted"/>
<evidence type="ECO:0000313" key="1">
    <source>
        <dbReference type="EMBL" id="MBX59554.1"/>
    </source>
</evidence>
<protein>
    <submittedName>
        <fullName evidence="1">Uncharacterized protein</fullName>
    </submittedName>
</protein>
<dbReference type="EMBL" id="GGEC01079070">
    <property type="protein sequence ID" value="MBX59554.1"/>
    <property type="molecule type" value="Transcribed_RNA"/>
</dbReference>
<sequence>MGKKGKRIMDTSMKCCLLDVYYYMAEAL</sequence>
<accession>A0A2P2PXS0</accession>
<organism evidence="1">
    <name type="scientific">Rhizophora mucronata</name>
    <name type="common">Asiatic mangrove</name>
    <dbReference type="NCBI Taxonomy" id="61149"/>
    <lineage>
        <taxon>Eukaryota</taxon>
        <taxon>Viridiplantae</taxon>
        <taxon>Streptophyta</taxon>
        <taxon>Embryophyta</taxon>
        <taxon>Tracheophyta</taxon>
        <taxon>Spermatophyta</taxon>
        <taxon>Magnoliopsida</taxon>
        <taxon>eudicotyledons</taxon>
        <taxon>Gunneridae</taxon>
        <taxon>Pentapetalae</taxon>
        <taxon>rosids</taxon>
        <taxon>fabids</taxon>
        <taxon>Malpighiales</taxon>
        <taxon>Rhizophoraceae</taxon>
        <taxon>Rhizophora</taxon>
    </lineage>
</organism>
<dbReference type="AlphaFoldDB" id="A0A2P2PXS0"/>
<reference evidence="1" key="1">
    <citation type="submission" date="2018-02" db="EMBL/GenBank/DDBJ databases">
        <title>Rhizophora mucronata_Transcriptome.</title>
        <authorList>
            <person name="Meera S.P."/>
            <person name="Sreeshan A."/>
            <person name="Augustine A."/>
        </authorList>
    </citation>
    <scope>NUCLEOTIDE SEQUENCE</scope>
    <source>
        <tissue evidence="1">Leaf</tissue>
    </source>
</reference>